<proteinExistence type="predicted"/>
<dbReference type="STRING" id="760192.Halhy_3849"/>
<dbReference type="eggNOG" id="COG4430">
    <property type="taxonomic scope" value="Bacteria"/>
</dbReference>
<gene>
    <name evidence="1" type="ordered locus">Halhy_3849</name>
</gene>
<dbReference type="OrthoDB" id="9796999at2"/>
<reference evidence="1 2" key="1">
    <citation type="journal article" date="2011" name="Stand. Genomic Sci.">
        <title>Complete genome sequence of Haliscomenobacter hydrossis type strain (O).</title>
        <authorList>
            <consortium name="US DOE Joint Genome Institute (JGI-PGF)"/>
            <person name="Daligault H."/>
            <person name="Lapidus A."/>
            <person name="Zeytun A."/>
            <person name="Nolan M."/>
            <person name="Lucas S."/>
            <person name="Del Rio T.G."/>
            <person name="Tice H."/>
            <person name="Cheng J.F."/>
            <person name="Tapia R."/>
            <person name="Han C."/>
            <person name="Goodwin L."/>
            <person name="Pitluck S."/>
            <person name="Liolios K."/>
            <person name="Pagani I."/>
            <person name="Ivanova N."/>
            <person name="Huntemann M."/>
            <person name="Mavromatis K."/>
            <person name="Mikhailova N."/>
            <person name="Pati A."/>
            <person name="Chen A."/>
            <person name="Palaniappan K."/>
            <person name="Land M."/>
            <person name="Hauser L."/>
            <person name="Brambilla E.M."/>
            <person name="Rohde M."/>
            <person name="Verbarg S."/>
            <person name="Goker M."/>
            <person name="Bristow J."/>
            <person name="Eisen J.A."/>
            <person name="Markowitz V."/>
            <person name="Hugenholtz P."/>
            <person name="Kyrpides N.C."/>
            <person name="Klenk H.P."/>
            <person name="Woyke T."/>
        </authorList>
    </citation>
    <scope>NUCLEOTIDE SEQUENCE [LARGE SCALE GENOMIC DNA]</scope>
    <source>
        <strain evidence="2">ATCC 27775 / DSM 1100 / LMG 10767 / O</strain>
    </source>
</reference>
<dbReference type="AlphaFoldDB" id="F4L293"/>
<accession>F4L293</accession>
<organism evidence="1 2">
    <name type="scientific">Haliscomenobacter hydrossis (strain ATCC 27775 / DSM 1100 / LMG 10767 / O)</name>
    <dbReference type="NCBI Taxonomy" id="760192"/>
    <lineage>
        <taxon>Bacteria</taxon>
        <taxon>Pseudomonadati</taxon>
        <taxon>Bacteroidota</taxon>
        <taxon>Saprospiria</taxon>
        <taxon>Saprospirales</taxon>
        <taxon>Haliscomenobacteraceae</taxon>
        <taxon>Haliscomenobacter</taxon>
    </lineage>
</organism>
<keyword evidence="2" id="KW-1185">Reference proteome</keyword>
<dbReference type="Proteomes" id="UP000008461">
    <property type="component" value="Chromosome"/>
</dbReference>
<name>F4L293_HALH1</name>
<evidence type="ECO:0000313" key="1">
    <source>
        <dbReference type="EMBL" id="AEE51700.1"/>
    </source>
</evidence>
<sequence length="194" mass="22929">MPIMEITEVFYPQNRQEWRAWLQTHHNSGKTEVWLQTYRKATGKPSIPYDDMVEECLCFGWIDGVVKKYDEESAVQRITPRKKKTFLSELNRQRIWKLQQLGLMTAAGIAPIAEQIGSIDDPLIVPEWIAAQLQHDPVVWENFQAFPHHYKRLKIRWIDEIKGESRNAEKQKRMDYLIKMTRQGKMYGTQPLKS</sequence>
<reference key="2">
    <citation type="submission" date="2011-04" db="EMBL/GenBank/DDBJ databases">
        <title>Complete sequence of chromosome of Haliscomenobacter hydrossis DSM 1100.</title>
        <authorList>
            <consortium name="US DOE Joint Genome Institute (JGI-PGF)"/>
            <person name="Lucas S."/>
            <person name="Han J."/>
            <person name="Lapidus A."/>
            <person name="Bruce D."/>
            <person name="Goodwin L."/>
            <person name="Pitluck S."/>
            <person name="Peters L."/>
            <person name="Kyrpides N."/>
            <person name="Mavromatis K."/>
            <person name="Ivanova N."/>
            <person name="Ovchinnikova G."/>
            <person name="Pagani I."/>
            <person name="Daligault H."/>
            <person name="Detter J.C."/>
            <person name="Han C."/>
            <person name="Land M."/>
            <person name="Hauser L."/>
            <person name="Markowitz V."/>
            <person name="Cheng J.-F."/>
            <person name="Hugenholtz P."/>
            <person name="Woyke T."/>
            <person name="Wu D."/>
            <person name="Verbarg S."/>
            <person name="Frueling A."/>
            <person name="Brambilla E."/>
            <person name="Klenk H.-P."/>
            <person name="Eisen J.A."/>
        </authorList>
    </citation>
    <scope>NUCLEOTIDE SEQUENCE</scope>
    <source>
        <strain>DSM 1100</strain>
    </source>
</reference>
<dbReference type="RefSeq" id="WP_013766239.1">
    <property type="nucleotide sequence ID" value="NC_015510.1"/>
</dbReference>
<dbReference type="KEGG" id="hhy:Halhy_3849"/>
<dbReference type="Pfam" id="PF13376">
    <property type="entry name" value="OmdA"/>
    <property type="match status" value="1"/>
</dbReference>
<dbReference type="EMBL" id="CP002691">
    <property type="protein sequence ID" value="AEE51700.1"/>
    <property type="molecule type" value="Genomic_DNA"/>
</dbReference>
<evidence type="ECO:0008006" key="3">
    <source>
        <dbReference type="Google" id="ProtNLM"/>
    </source>
</evidence>
<protein>
    <recommendedName>
        <fullName evidence="3">Bacteriocin-protection protein, YdeI/OmpD-associated family</fullName>
    </recommendedName>
</protein>
<dbReference type="HOGENOM" id="CLU_076645_2_1_10"/>
<evidence type="ECO:0000313" key="2">
    <source>
        <dbReference type="Proteomes" id="UP000008461"/>
    </source>
</evidence>